<feature type="non-terminal residue" evidence="1">
    <location>
        <position position="87"/>
    </location>
</feature>
<dbReference type="EMBL" id="BARS01034303">
    <property type="protein sequence ID" value="GAG20717.1"/>
    <property type="molecule type" value="Genomic_DNA"/>
</dbReference>
<name>X0WBX7_9ZZZZ</name>
<proteinExistence type="predicted"/>
<gene>
    <name evidence="1" type="ORF">S01H1_53010</name>
</gene>
<dbReference type="AlphaFoldDB" id="X0WBX7"/>
<reference evidence="1" key="1">
    <citation type="journal article" date="2014" name="Front. Microbiol.">
        <title>High frequency of phylogenetically diverse reductive dehalogenase-homologous genes in deep subseafloor sedimentary metagenomes.</title>
        <authorList>
            <person name="Kawai M."/>
            <person name="Futagami T."/>
            <person name="Toyoda A."/>
            <person name="Takaki Y."/>
            <person name="Nishi S."/>
            <person name="Hori S."/>
            <person name="Arai W."/>
            <person name="Tsubouchi T."/>
            <person name="Morono Y."/>
            <person name="Uchiyama I."/>
            <person name="Ito T."/>
            <person name="Fujiyama A."/>
            <person name="Inagaki F."/>
            <person name="Takami H."/>
        </authorList>
    </citation>
    <scope>NUCLEOTIDE SEQUENCE</scope>
    <source>
        <strain evidence="1">Expedition CK06-06</strain>
    </source>
</reference>
<sequence>MAKYHLTIDMAGKCTDLDTAQYAKHPFVLWQGNMVMPPAGQALELAWNPDTRTLHLEYAPSELYKNKMAEWMAREDVRVAATAGVIA</sequence>
<protein>
    <submittedName>
        <fullName evidence="1">Uncharacterized protein</fullName>
    </submittedName>
</protein>
<accession>X0WBX7</accession>
<comment type="caution">
    <text evidence="1">The sequence shown here is derived from an EMBL/GenBank/DDBJ whole genome shotgun (WGS) entry which is preliminary data.</text>
</comment>
<evidence type="ECO:0000313" key="1">
    <source>
        <dbReference type="EMBL" id="GAG20717.1"/>
    </source>
</evidence>
<organism evidence="1">
    <name type="scientific">marine sediment metagenome</name>
    <dbReference type="NCBI Taxonomy" id="412755"/>
    <lineage>
        <taxon>unclassified sequences</taxon>
        <taxon>metagenomes</taxon>
        <taxon>ecological metagenomes</taxon>
    </lineage>
</organism>